<dbReference type="Proteomes" id="UP000823775">
    <property type="component" value="Unassembled WGS sequence"/>
</dbReference>
<dbReference type="PANTHER" id="PTHR37900:SF5">
    <property type="entry name" value="OS02G0159250 PROTEIN"/>
    <property type="match status" value="1"/>
</dbReference>
<organism evidence="1 2">
    <name type="scientific">Datura stramonium</name>
    <name type="common">Jimsonweed</name>
    <name type="synonym">Common thornapple</name>
    <dbReference type="NCBI Taxonomy" id="4076"/>
    <lineage>
        <taxon>Eukaryota</taxon>
        <taxon>Viridiplantae</taxon>
        <taxon>Streptophyta</taxon>
        <taxon>Embryophyta</taxon>
        <taxon>Tracheophyta</taxon>
        <taxon>Spermatophyta</taxon>
        <taxon>Magnoliopsida</taxon>
        <taxon>eudicotyledons</taxon>
        <taxon>Gunneridae</taxon>
        <taxon>Pentapetalae</taxon>
        <taxon>asterids</taxon>
        <taxon>lamiids</taxon>
        <taxon>Solanales</taxon>
        <taxon>Solanaceae</taxon>
        <taxon>Solanoideae</taxon>
        <taxon>Datureae</taxon>
        <taxon>Datura</taxon>
    </lineage>
</organism>
<sequence>MRIATMMFGSVARTTRAFMIQPVSTLTTLLYYSDRLPRNLNLDRLVRSDLVDSGNYLFRFLINFLRCFW</sequence>
<dbReference type="PANTHER" id="PTHR37900">
    <property type="match status" value="1"/>
</dbReference>
<proteinExistence type="predicted"/>
<name>A0ABS8SED5_DATST</name>
<gene>
    <name evidence="1" type="ORF">HAX54_034374</name>
</gene>
<reference evidence="1 2" key="1">
    <citation type="journal article" date="2021" name="BMC Genomics">
        <title>Datura genome reveals duplications of psychoactive alkaloid biosynthetic genes and high mutation rate following tissue culture.</title>
        <authorList>
            <person name="Rajewski A."/>
            <person name="Carter-House D."/>
            <person name="Stajich J."/>
            <person name="Litt A."/>
        </authorList>
    </citation>
    <scope>NUCLEOTIDE SEQUENCE [LARGE SCALE GENOMIC DNA]</scope>
    <source>
        <strain evidence="1">AR-01</strain>
    </source>
</reference>
<comment type="caution">
    <text evidence="1">The sequence shown here is derived from an EMBL/GenBank/DDBJ whole genome shotgun (WGS) entry which is preliminary data.</text>
</comment>
<evidence type="ECO:0000313" key="2">
    <source>
        <dbReference type="Proteomes" id="UP000823775"/>
    </source>
</evidence>
<dbReference type="EMBL" id="JACEIK010000444">
    <property type="protein sequence ID" value="MCD7457168.1"/>
    <property type="molecule type" value="Genomic_DNA"/>
</dbReference>
<evidence type="ECO:0000313" key="1">
    <source>
        <dbReference type="EMBL" id="MCD7457168.1"/>
    </source>
</evidence>
<keyword evidence="2" id="KW-1185">Reference proteome</keyword>
<protein>
    <submittedName>
        <fullName evidence="1">Uncharacterized protein</fullName>
    </submittedName>
</protein>
<accession>A0ABS8SED5</accession>